<feature type="transmembrane region" description="Helical" evidence="5">
    <location>
        <begin position="45"/>
        <end position="63"/>
    </location>
</feature>
<feature type="transmembrane region" description="Helical" evidence="5">
    <location>
        <begin position="69"/>
        <end position="88"/>
    </location>
</feature>
<evidence type="ECO:0000256" key="4">
    <source>
        <dbReference type="ARBA" id="ARBA00023136"/>
    </source>
</evidence>
<name>A0A939GB62_9BACT</name>
<evidence type="ECO:0000256" key="3">
    <source>
        <dbReference type="ARBA" id="ARBA00022989"/>
    </source>
</evidence>
<sequence length="121" mass="13352">MNTTLVIFYLALLVISFVYLAAGFQKISGREPMKSRMAEMNQGGVVRLLIGIAEIVGVIGIWLPATRPLALLCLMPFSIGGLAAHIVLRHNFRERDIPAVLMIVLICVALWLDPSFSIIFN</sequence>
<evidence type="ECO:0000256" key="1">
    <source>
        <dbReference type="ARBA" id="ARBA00004141"/>
    </source>
</evidence>
<comment type="caution">
    <text evidence="6">The sequence shown here is derived from an EMBL/GenBank/DDBJ whole genome shotgun (WGS) entry which is preliminary data.</text>
</comment>
<keyword evidence="4 5" id="KW-0472">Membrane</keyword>
<proteinExistence type="predicted"/>
<protein>
    <submittedName>
        <fullName evidence="6">DoxX family protein</fullName>
    </submittedName>
</protein>
<dbReference type="AlphaFoldDB" id="A0A939GB62"/>
<keyword evidence="3 5" id="KW-1133">Transmembrane helix</keyword>
<feature type="transmembrane region" description="Helical" evidence="5">
    <location>
        <begin position="6"/>
        <end position="24"/>
    </location>
</feature>
<organism evidence="6 7">
    <name type="scientific">Fibrella aquatilis</name>
    <dbReference type="NCBI Taxonomy" id="2817059"/>
    <lineage>
        <taxon>Bacteria</taxon>
        <taxon>Pseudomonadati</taxon>
        <taxon>Bacteroidota</taxon>
        <taxon>Cytophagia</taxon>
        <taxon>Cytophagales</taxon>
        <taxon>Spirosomataceae</taxon>
        <taxon>Fibrella</taxon>
    </lineage>
</organism>
<evidence type="ECO:0000256" key="5">
    <source>
        <dbReference type="SAM" id="Phobius"/>
    </source>
</evidence>
<gene>
    <name evidence="6" type="ORF">J2I48_25175</name>
</gene>
<dbReference type="EMBL" id="JAFMYU010000030">
    <property type="protein sequence ID" value="MBO0934325.1"/>
    <property type="molecule type" value="Genomic_DNA"/>
</dbReference>
<accession>A0A939GB62</accession>
<dbReference type="GO" id="GO:0016020">
    <property type="term" value="C:membrane"/>
    <property type="evidence" value="ECO:0007669"/>
    <property type="project" value="UniProtKB-SubCell"/>
</dbReference>
<dbReference type="InterPro" id="IPR032808">
    <property type="entry name" value="DoxX"/>
</dbReference>
<evidence type="ECO:0000313" key="6">
    <source>
        <dbReference type="EMBL" id="MBO0934325.1"/>
    </source>
</evidence>
<keyword evidence="2 5" id="KW-0812">Transmembrane</keyword>
<dbReference type="Pfam" id="PF13564">
    <property type="entry name" value="DoxX_2"/>
    <property type="match status" value="1"/>
</dbReference>
<dbReference type="RefSeq" id="WP_207338290.1">
    <property type="nucleotide sequence ID" value="NZ_JAFMYU010000030.1"/>
</dbReference>
<evidence type="ECO:0000256" key="2">
    <source>
        <dbReference type="ARBA" id="ARBA00022692"/>
    </source>
</evidence>
<reference evidence="6 7" key="1">
    <citation type="submission" date="2021-03" db="EMBL/GenBank/DDBJ databases">
        <title>Fibrella sp. HMF5036 genome sequencing and assembly.</title>
        <authorList>
            <person name="Kang H."/>
            <person name="Kim H."/>
            <person name="Bae S."/>
            <person name="Joh K."/>
        </authorList>
    </citation>
    <scope>NUCLEOTIDE SEQUENCE [LARGE SCALE GENOMIC DNA]</scope>
    <source>
        <strain evidence="6 7">HMF5036</strain>
    </source>
</reference>
<keyword evidence="7" id="KW-1185">Reference proteome</keyword>
<feature type="transmembrane region" description="Helical" evidence="5">
    <location>
        <begin position="100"/>
        <end position="120"/>
    </location>
</feature>
<dbReference type="Proteomes" id="UP000664795">
    <property type="component" value="Unassembled WGS sequence"/>
</dbReference>
<evidence type="ECO:0000313" key="7">
    <source>
        <dbReference type="Proteomes" id="UP000664795"/>
    </source>
</evidence>
<comment type="subcellular location">
    <subcellularLocation>
        <location evidence="1">Membrane</location>
        <topology evidence="1">Multi-pass membrane protein</topology>
    </subcellularLocation>
</comment>